<organism evidence="1 2">
    <name type="scientific">Mucuna pruriens</name>
    <name type="common">Velvet bean</name>
    <name type="synonym">Dolichos pruriens</name>
    <dbReference type="NCBI Taxonomy" id="157652"/>
    <lineage>
        <taxon>Eukaryota</taxon>
        <taxon>Viridiplantae</taxon>
        <taxon>Streptophyta</taxon>
        <taxon>Embryophyta</taxon>
        <taxon>Tracheophyta</taxon>
        <taxon>Spermatophyta</taxon>
        <taxon>Magnoliopsida</taxon>
        <taxon>eudicotyledons</taxon>
        <taxon>Gunneridae</taxon>
        <taxon>Pentapetalae</taxon>
        <taxon>rosids</taxon>
        <taxon>fabids</taxon>
        <taxon>Fabales</taxon>
        <taxon>Fabaceae</taxon>
        <taxon>Papilionoideae</taxon>
        <taxon>50 kb inversion clade</taxon>
        <taxon>NPAAA clade</taxon>
        <taxon>indigoferoid/millettioid clade</taxon>
        <taxon>Phaseoleae</taxon>
        <taxon>Mucuna</taxon>
    </lineage>
</organism>
<dbReference type="AlphaFoldDB" id="A0A371ET99"/>
<proteinExistence type="predicted"/>
<feature type="non-terminal residue" evidence="1">
    <location>
        <position position="1"/>
    </location>
</feature>
<reference evidence="1" key="1">
    <citation type="submission" date="2018-05" db="EMBL/GenBank/DDBJ databases">
        <title>Draft genome of Mucuna pruriens seed.</title>
        <authorList>
            <person name="Nnadi N.E."/>
            <person name="Vos R."/>
            <person name="Hasami M.H."/>
            <person name="Devisetty U.K."/>
            <person name="Aguiy J.C."/>
        </authorList>
    </citation>
    <scope>NUCLEOTIDE SEQUENCE [LARGE SCALE GENOMIC DNA]</scope>
    <source>
        <strain evidence="1">JCA_2017</strain>
    </source>
</reference>
<sequence>MTSLDLHRYYSYHIHMSLSHTYESFDAFISFCKKVQNENGVSIKIILNKTYELCKGRKSSISYFHLFGYKCYTLNNKDNLGKFNAKSDELVEFIIMKKQVLEENIHVAFDEINDTLKKRNIANLKDELDKLKLI</sequence>
<accession>A0A371ET99</accession>
<dbReference type="Proteomes" id="UP000257109">
    <property type="component" value="Unassembled WGS sequence"/>
</dbReference>
<dbReference type="OrthoDB" id="1751476at2759"/>
<comment type="caution">
    <text evidence="1">The sequence shown here is derived from an EMBL/GenBank/DDBJ whole genome shotgun (WGS) entry which is preliminary data.</text>
</comment>
<gene>
    <name evidence="1" type="ORF">CR513_51635</name>
</gene>
<evidence type="ECO:0000313" key="1">
    <source>
        <dbReference type="EMBL" id="RDX69278.1"/>
    </source>
</evidence>
<dbReference type="EMBL" id="QJKJ01012183">
    <property type="protein sequence ID" value="RDX69278.1"/>
    <property type="molecule type" value="Genomic_DNA"/>
</dbReference>
<evidence type="ECO:0000313" key="2">
    <source>
        <dbReference type="Proteomes" id="UP000257109"/>
    </source>
</evidence>
<protein>
    <submittedName>
        <fullName evidence="1">Uncharacterized protein</fullName>
    </submittedName>
</protein>
<name>A0A371ET99_MUCPR</name>
<keyword evidence="2" id="KW-1185">Reference proteome</keyword>